<dbReference type="InterPro" id="IPR007138">
    <property type="entry name" value="ABM_dom"/>
</dbReference>
<dbReference type="SUPFAM" id="SSF54909">
    <property type="entry name" value="Dimeric alpha+beta barrel"/>
    <property type="match status" value="1"/>
</dbReference>
<keyword evidence="1" id="KW-1133">Transmembrane helix</keyword>
<keyword evidence="4" id="KW-1185">Reference proteome</keyword>
<dbReference type="PANTHER" id="PTHR40057:SF1">
    <property type="entry name" value="SLR1162 PROTEIN"/>
    <property type="match status" value="1"/>
</dbReference>
<dbReference type="RefSeq" id="WP_015236350.1">
    <property type="nucleotide sequence ID" value="NC_019793.1"/>
</dbReference>
<evidence type="ECO:0000259" key="2">
    <source>
        <dbReference type="Pfam" id="PF03992"/>
    </source>
</evidence>
<evidence type="ECO:0000256" key="1">
    <source>
        <dbReference type="SAM" id="Phobius"/>
    </source>
</evidence>
<evidence type="ECO:0000313" key="4">
    <source>
        <dbReference type="Proteomes" id="UP000010467"/>
    </source>
</evidence>
<dbReference type="PANTHER" id="PTHR40057">
    <property type="entry name" value="SLR1162 PROTEIN"/>
    <property type="match status" value="1"/>
</dbReference>
<dbReference type="Gene3D" id="3.30.70.100">
    <property type="match status" value="1"/>
</dbReference>
<evidence type="ECO:0000313" key="3">
    <source>
        <dbReference type="EMBL" id="AFZ68048.1"/>
    </source>
</evidence>
<name>L0A2C1_DEIPD</name>
<feature type="transmembrane region" description="Helical" evidence="1">
    <location>
        <begin position="149"/>
        <end position="169"/>
    </location>
</feature>
<dbReference type="Proteomes" id="UP000010467">
    <property type="component" value="Chromosome"/>
</dbReference>
<dbReference type="KEGG" id="dpd:Deipe_2583"/>
<dbReference type="STRING" id="937777.Deipe_2583"/>
<keyword evidence="1" id="KW-0472">Membrane</keyword>
<proteinExistence type="predicted"/>
<feature type="transmembrane region" description="Helical" evidence="1">
    <location>
        <begin position="121"/>
        <end position="143"/>
    </location>
</feature>
<dbReference type="EMBL" id="CP003382">
    <property type="protein sequence ID" value="AFZ68048.1"/>
    <property type="molecule type" value="Genomic_DNA"/>
</dbReference>
<dbReference type="Pfam" id="PF03992">
    <property type="entry name" value="ABM"/>
    <property type="match status" value="1"/>
</dbReference>
<dbReference type="InterPro" id="IPR038762">
    <property type="entry name" value="ABM_predict"/>
</dbReference>
<feature type="domain" description="ABM" evidence="2">
    <location>
        <begin position="9"/>
        <end position="77"/>
    </location>
</feature>
<dbReference type="OrthoDB" id="1494254at2"/>
<dbReference type="eggNOG" id="COG3224">
    <property type="taxonomic scope" value="Bacteria"/>
</dbReference>
<dbReference type="InterPro" id="IPR011008">
    <property type="entry name" value="Dimeric_a/b-barrel"/>
</dbReference>
<reference evidence="4" key="1">
    <citation type="submission" date="2012-03" db="EMBL/GenBank/DDBJ databases">
        <title>Complete sequence of chromosome of Deinococcus peraridilitoris DSM 19664.</title>
        <authorList>
            <person name="Lucas S."/>
            <person name="Copeland A."/>
            <person name="Lapidus A."/>
            <person name="Glavina del Rio T."/>
            <person name="Dalin E."/>
            <person name="Tice H."/>
            <person name="Bruce D."/>
            <person name="Goodwin L."/>
            <person name="Pitluck S."/>
            <person name="Peters L."/>
            <person name="Mikhailova N."/>
            <person name="Lu M."/>
            <person name="Kyrpides N."/>
            <person name="Mavromatis K."/>
            <person name="Ivanova N."/>
            <person name="Brettin T."/>
            <person name="Detter J.C."/>
            <person name="Han C."/>
            <person name="Larimer F."/>
            <person name="Land M."/>
            <person name="Hauser L."/>
            <person name="Markowitz V."/>
            <person name="Cheng J.-F."/>
            <person name="Hugenholtz P."/>
            <person name="Woyke T."/>
            <person name="Wu D."/>
            <person name="Pukall R."/>
            <person name="Steenblock K."/>
            <person name="Brambilla E."/>
            <person name="Klenk H.-P."/>
            <person name="Eisen J.A."/>
        </authorList>
    </citation>
    <scope>NUCLEOTIDE SEQUENCE [LARGE SCALE GENOMIC DNA]</scope>
    <source>
        <strain evidence="4">DSM 19664 / LMG 22246 / CIP 109416 / KR-200</strain>
    </source>
</reference>
<protein>
    <recommendedName>
        <fullName evidence="2">ABM domain-containing protein</fullName>
    </recommendedName>
</protein>
<dbReference type="AlphaFoldDB" id="L0A2C1"/>
<sequence>MSDSEAGPVTLSVTRNVRRGREADFEAWAATLNRAARDFPGHLGIGVLRPPGGSGGPYTMVVRFASYRELRSWQESRVRAELLEQGRELIEGQPTEQLAGLEFWFTPPASPTLRQPPRWKMAALTVLALYPLNLLLNVLLSPLLSSWPLALRLLLLAVLVVVVMTYAVMPMVTRVFRSWLSPGGAG</sequence>
<gene>
    <name evidence="3" type="ordered locus">Deipe_2583</name>
</gene>
<keyword evidence="1" id="KW-0812">Transmembrane</keyword>
<dbReference type="PATRIC" id="fig|937777.3.peg.2591"/>
<dbReference type="HOGENOM" id="CLU_075307_0_0_0"/>
<organism evidence="3 4">
    <name type="scientific">Deinococcus peraridilitoris (strain DSM 19664 / LMG 22246 / CIP 109416 / KR-200)</name>
    <dbReference type="NCBI Taxonomy" id="937777"/>
    <lineage>
        <taxon>Bacteria</taxon>
        <taxon>Thermotogati</taxon>
        <taxon>Deinococcota</taxon>
        <taxon>Deinococci</taxon>
        <taxon>Deinococcales</taxon>
        <taxon>Deinococcaceae</taxon>
        <taxon>Deinococcus</taxon>
    </lineage>
</organism>
<accession>L0A2C1</accession>